<organism evidence="1 2">
    <name type="scientific">Portunus trituberculatus</name>
    <name type="common">Swimming crab</name>
    <name type="synonym">Neptunus trituberculatus</name>
    <dbReference type="NCBI Taxonomy" id="210409"/>
    <lineage>
        <taxon>Eukaryota</taxon>
        <taxon>Metazoa</taxon>
        <taxon>Ecdysozoa</taxon>
        <taxon>Arthropoda</taxon>
        <taxon>Crustacea</taxon>
        <taxon>Multicrustacea</taxon>
        <taxon>Malacostraca</taxon>
        <taxon>Eumalacostraca</taxon>
        <taxon>Eucarida</taxon>
        <taxon>Decapoda</taxon>
        <taxon>Pleocyemata</taxon>
        <taxon>Brachyura</taxon>
        <taxon>Eubrachyura</taxon>
        <taxon>Portunoidea</taxon>
        <taxon>Portunidae</taxon>
        <taxon>Portuninae</taxon>
        <taxon>Portunus</taxon>
    </lineage>
</organism>
<dbReference type="EMBL" id="VSRR010074205">
    <property type="protein sequence ID" value="MPC87345.1"/>
    <property type="molecule type" value="Genomic_DNA"/>
</dbReference>
<evidence type="ECO:0000313" key="2">
    <source>
        <dbReference type="Proteomes" id="UP000324222"/>
    </source>
</evidence>
<sequence>MVLASARVPVVDEGRVSRRLDKGGDGKDRAPHVYGWRRCLVATGVGRVTLQSPFDSIICWSISRPRPIDLKIMCRNSLSRDVARMAAARHRPPPARRLTCPRIRNKIKVSVKVHKKVSIAKVLCAV</sequence>
<comment type="caution">
    <text evidence="1">The sequence shown here is derived from an EMBL/GenBank/DDBJ whole genome shotgun (WGS) entry which is preliminary data.</text>
</comment>
<name>A0A5B7IXV1_PORTR</name>
<gene>
    <name evidence="1" type="ORF">E2C01_082206</name>
</gene>
<accession>A0A5B7IXV1</accession>
<evidence type="ECO:0000313" key="1">
    <source>
        <dbReference type="EMBL" id="MPC87345.1"/>
    </source>
</evidence>
<reference evidence="1 2" key="1">
    <citation type="submission" date="2019-05" db="EMBL/GenBank/DDBJ databases">
        <title>Another draft genome of Portunus trituberculatus and its Hox gene families provides insights of decapod evolution.</title>
        <authorList>
            <person name="Jeong J.-H."/>
            <person name="Song I."/>
            <person name="Kim S."/>
            <person name="Choi T."/>
            <person name="Kim D."/>
            <person name="Ryu S."/>
            <person name="Kim W."/>
        </authorList>
    </citation>
    <scope>NUCLEOTIDE SEQUENCE [LARGE SCALE GENOMIC DNA]</scope>
    <source>
        <tissue evidence="1">Muscle</tissue>
    </source>
</reference>
<protein>
    <submittedName>
        <fullName evidence="1">Uncharacterized protein</fullName>
    </submittedName>
</protein>
<dbReference type="Proteomes" id="UP000324222">
    <property type="component" value="Unassembled WGS sequence"/>
</dbReference>
<keyword evidence="2" id="KW-1185">Reference proteome</keyword>
<proteinExistence type="predicted"/>
<dbReference type="AlphaFoldDB" id="A0A5B7IXV1"/>